<dbReference type="PANTHER" id="PTHR15090:SF0">
    <property type="entry name" value="SEQUESTOSOME-1"/>
    <property type="match status" value="1"/>
</dbReference>
<sequence length="818" mass="90239">MGEGYAGVPGGYSVNQTLPPLFRQQGGVAQNVSANDMSKQAIHSSQPPLGNTPNQFSTQPPGSMMFNQRQPGPRTHAHPQFYPSANGAPRHLQPGPQVQQIRMNHQQLSTLNMAAGLPGTNKGPQVTHIPVPQIPVNPWCSPAMNQPYPLTKEQVRLLLLYDFRIKKMAANSIADINTAFDPDTVSKSTAYDWYSRFQKGNESLEDQPRTGRPSEFDNSALQEALEANNRQTSRELADLLDALYPPQNVIYQNQMQALEGLSMNATKRQVPPGAVSQAPPVSSAPKEVTRHRIRLAIIDPETGRNVLDDKSESGDENEVAWSWISTTDGAASIPSSEMQHSLKDSHSRETPISEEEVPTNEGNDISYQFATQLAHTALGSRPVDYERPGAAAGRGAFTPTISKGVVEPPPPSRSLSHVVIPPASESEDTEIACACHSCRERITGVCYKCVECVDYMICSTCEADGIVHTGHNMLRLKSSASPPFHPVSGDVHQNLECASCHGPIRGSRYKCLQCPEIDLCHTCETRGTEHSDHHFIRLPSRMPVVHLTPDLDGMTAEEHPGVMCDSCHQGVRGRRFKCLVCPEFNLCSDCEQLGEQHLHHPMIRFSKPSAIVLRGSVILPDGLNHGVTCTECEGSIKGYRYKCLKCRDYDLCTRCEAASKHLQHRMLRMPPKCESQVPVPSDQLTPSPQADPAPRMTAAGRAPYLCRCGEMCRGKPRYVCLQCPSYGHCPQCEARKTHKEHIMLRVPEPAFTIKYLLGLTCDECGNAISDLRYRCLTCPDFHLCPACEERKVHSIHPMLRLFSRTNSTAAEMNQPSSA</sequence>
<organism evidence="7">
    <name type="scientific">Darwinula stevensoni</name>
    <dbReference type="NCBI Taxonomy" id="69355"/>
    <lineage>
        <taxon>Eukaryota</taxon>
        <taxon>Metazoa</taxon>
        <taxon>Ecdysozoa</taxon>
        <taxon>Arthropoda</taxon>
        <taxon>Crustacea</taxon>
        <taxon>Oligostraca</taxon>
        <taxon>Ostracoda</taxon>
        <taxon>Podocopa</taxon>
        <taxon>Podocopida</taxon>
        <taxon>Darwinulocopina</taxon>
        <taxon>Darwinuloidea</taxon>
        <taxon>Darwinulidae</taxon>
        <taxon>Darwinula</taxon>
    </lineage>
</organism>
<dbReference type="PANTHER" id="PTHR15090">
    <property type="entry name" value="SEQUESTOSOME 1-RELATED"/>
    <property type="match status" value="1"/>
</dbReference>
<dbReference type="GO" id="GO:0000423">
    <property type="term" value="P:mitophagy"/>
    <property type="evidence" value="ECO:0007669"/>
    <property type="project" value="TreeGrafter"/>
</dbReference>
<dbReference type="PROSITE" id="PS01357">
    <property type="entry name" value="ZF_ZZ_1"/>
    <property type="match status" value="3"/>
</dbReference>
<dbReference type="Pfam" id="PF00569">
    <property type="entry name" value="ZZ"/>
    <property type="match status" value="4"/>
</dbReference>
<feature type="region of interest" description="Disordered" evidence="5">
    <location>
        <begin position="392"/>
        <end position="415"/>
    </location>
</feature>
<feature type="non-terminal residue" evidence="7">
    <location>
        <position position="818"/>
    </location>
</feature>
<dbReference type="InterPro" id="IPR043145">
    <property type="entry name" value="Znf_ZZ_sf"/>
</dbReference>
<dbReference type="InterPro" id="IPR000433">
    <property type="entry name" value="Znf_ZZ"/>
</dbReference>
<dbReference type="OrthoDB" id="2122982at2759"/>
<dbReference type="PROSITE" id="PS50135">
    <property type="entry name" value="ZF_ZZ_2"/>
    <property type="match status" value="4"/>
</dbReference>
<dbReference type="AlphaFoldDB" id="A0A7R9AC19"/>
<dbReference type="InterPro" id="IPR041426">
    <property type="entry name" value="Mos1_HTH"/>
</dbReference>
<dbReference type="EMBL" id="LR902967">
    <property type="protein sequence ID" value="CAD7251316.1"/>
    <property type="molecule type" value="Genomic_DNA"/>
</dbReference>
<feature type="domain" description="ZZ-type" evidence="6">
    <location>
        <begin position="492"/>
        <end position="543"/>
    </location>
</feature>
<dbReference type="Proteomes" id="UP000677054">
    <property type="component" value="Unassembled WGS sequence"/>
</dbReference>
<evidence type="ECO:0000256" key="4">
    <source>
        <dbReference type="PROSITE-ProRule" id="PRU00228"/>
    </source>
</evidence>
<feature type="domain" description="ZZ-type" evidence="6">
    <location>
        <begin position="756"/>
        <end position="806"/>
    </location>
</feature>
<dbReference type="CDD" id="cd02340">
    <property type="entry name" value="ZZ_NBR1_like"/>
    <property type="match status" value="5"/>
</dbReference>
<protein>
    <recommendedName>
        <fullName evidence="6">ZZ-type domain-containing protein</fullName>
    </recommendedName>
</protein>
<dbReference type="SMART" id="SM00291">
    <property type="entry name" value="ZnF_ZZ"/>
    <property type="match status" value="6"/>
</dbReference>
<accession>A0A7R9AC19</accession>
<evidence type="ECO:0000256" key="2">
    <source>
        <dbReference type="ARBA" id="ARBA00022771"/>
    </source>
</evidence>
<dbReference type="GO" id="GO:0016235">
    <property type="term" value="C:aggresome"/>
    <property type="evidence" value="ECO:0007669"/>
    <property type="project" value="TreeGrafter"/>
</dbReference>
<dbReference type="GO" id="GO:0035973">
    <property type="term" value="P:aggrephagy"/>
    <property type="evidence" value="ECO:0007669"/>
    <property type="project" value="TreeGrafter"/>
</dbReference>
<evidence type="ECO:0000256" key="3">
    <source>
        <dbReference type="ARBA" id="ARBA00022833"/>
    </source>
</evidence>
<reference evidence="7" key="1">
    <citation type="submission" date="2020-11" db="EMBL/GenBank/DDBJ databases">
        <authorList>
            <person name="Tran Van P."/>
        </authorList>
    </citation>
    <scope>NUCLEOTIDE SEQUENCE</scope>
</reference>
<dbReference type="GO" id="GO:0008270">
    <property type="term" value="F:zinc ion binding"/>
    <property type="evidence" value="ECO:0007669"/>
    <property type="project" value="UniProtKB-KW"/>
</dbReference>
<dbReference type="GO" id="GO:0070530">
    <property type="term" value="F:K63-linked polyubiquitin modification-dependent protein binding"/>
    <property type="evidence" value="ECO:0007669"/>
    <property type="project" value="TreeGrafter"/>
</dbReference>
<feature type="domain" description="ZZ-type" evidence="6">
    <location>
        <begin position="559"/>
        <end position="610"/>
    </location>
</feature>
<feature type="domain" description="ZZ-type" evidence="6">
    <location>
        <begin position="624"/>
        <end position="674"/>
    </location>
</feature>
<dbReference type="SUPFAM" id="SSF57850">
    <property type="entry name" value="RING/U-box"/>
    <property type="match status" value="6"/>
</dbReference>
<keyword evidence="2 4" id="KW-0863">Zinc-finger</keyword>
<name>A0A7R9AC19_9CRUS</name>
<dbReference type="Gene3D" id="3.30.60.90">
    <property type="match status" value="5"/>
</dbReference>
<dbReference type="EMBL" id="CAJPEV010003450">
    <property type="protein sequence ID" value="CAG0899779.1"/>
    <property type="molecule type" value="Genomic_DNA"/>
</dbReference>
<proteinExistence type="predicted"/>
<keyword evidence="1" id="KW-0479">Metal-binding</keyword>
<evidence type="ECO:0000256" key="5">
    <source>
        <dbReference type="SAM" id="MobiDB-lite"/>
    </source>
</evidence>
<feature type="region of interest" description="Disordered" evidence="5">
    <location>
        <begin position="674"/>
        <end position="694"/>
    </location>
</feature>
<evidence type="ECO:0000259" key="6">
    <source>
        <dbReference type="PROSITE" id="PS50135"/>
    </source>
</evidence>
<dbReference type="GO" id="GO:0044753">
    <property type="term" value="C:amphisome"/>
    <property type="evidence" value="ECO:0007669"/>
    <property type="project" value="TreeGrafter"/>
</dbReference>
<feature type="compositionally biased region" description="Polar residues" evidence="5">
    <location>
        <begin position="330"/>
        <end position="339"/>
    </location>
</feature>
<keyword evidence="8" id="KW-1185">Reference proteome</keyword>
<feature type="compositionally biased region" description="Basic and acidic residues" evidence="5">
    <location>
        <begin position="340"/>
        <end position="351"/>
    </location>
</feature>
<evidence type="ECO:0000313" key="7">
    <source>
        <dbReference type="EMBL" id="CAD7251316.1"/>
    </source>
</evidence>
<dbReference type="Pfam" id="PF17906">
    <property type="entry name" value="HTH_48"/>
    <property type="match status" value="1"/>
</dbReference>
<dbReference type="InterPro" id="IPR052260">
    <property type="entry name" value="Autophagy_Rcpt_SigReg"/>
</dbReference>
<gene>
    <name evidence="7" type="ORF">DSTB1V02_LOCUS11083</name>
</gene>
<evidence type="ECO:0000313" key="8">
    <source>
        <dbReference type="Proteomes" id="UP000677054"/>
    </source>
</evidence>
<dbReference type="GO" id="GO:0007032">
    <property type="term" value="P:endosome organization"/>
    <property type="evidence" value="ECO:0007669"/>
    <property type="project" value="TreeGrafter"/>
</dbReference>
<evidence type="ECO:0000256" key="1">
    <source>
        <dbReference type="ARBA" id="ARBA00022723"/>
    </source>
</evidence>
<feature type="region of interest" description="Disordered" evidence="5">
    <location>
        <begin position="330"/>
        <end position="360"/>
    </location>
</feature>
<dbReference type="Gene3D" id="1.10.10.1450">
    <property type="match status" value="1"/>
</dbReference>
<dbReference type="GO" id="GO:0005080">
    <property type="term" value="F:protein kinase C binding"/>
    <property type="evidence" value="ECO:0007669"/>
    <property type="project" value="TreeGrafter"/>
</dbReference>
<keyword evidence="3" id="KW-0862">Zinc</keyword>